<keyword evidence="1" id="KW-0732">Signal</keyword>
<proteinExistence type="predicted"/>
<evidence type="ECO:0000256" key="1">
    <source>
        <dbReference type="SAM" id="SignalP"/>
    </source>
</evidence>
<dbReference type="Pfam" id="PF06366">
    <property type="entry name" value="FlhE"/>
    <property type="match status" value="1"/>
</dbReference>
<keyword evidence="2" id="KW-0282">Flagellum</keyword>
<dbReference type="RefSeq" id="WP_038481778.1">
    <property type="nucleotide sequence ID" value="NZ_CP009451.1"/>
</dbReference>
<keyword evidence="2" id="KW-0969">Cilium</keyword>
<gene>
    <name evidence="2" type="ORF">JT31_21470</name>
</gene>
<dbReference type="EMBL" id="CP009451">
    <property type="protein sequence ID" value="AIR07090.1"/>
    <property type="molecule type" value="Genomic_DNA"/>
</dbReference>
<sequence>MKALLLMLLVPFGALALGEGSWQDSGIGVTLSNRGVTASSRPLKPMQPVTGKMTLIAWTYVLDGPTPAGLAVKLCSPTNCTPLEGDNGTTRGLTNTDANQPLRFVWEVPGGGSMYPPLRVRSNQVIVNYIQ</sequence>
<feature type="signal peptide" evidence="1">
    <location>
        <begin position="1"/>
        <end position="16"/>
    </location>
</feature>
<reference evidence="2 3" key="1">
    <citation type="submission" date="2014-09" db="EMBL/GenBank/DDBJ databases">
        <title>Cedecea neteri SSMD04 Genome Sequencing.</title>
        <authorList>
            <person name="Tan J.-Y."/>
        </authorList>
    </citation>
    <scope>NUCLEOTIDE SEQUENCE [LARGE SCALE GENOMIC DNA]</scope>
    <source>
        <strain evidence="2 3">SSMD04</strain>
    </source>
</reference>
<accession>A0A089RKW7</accession>
<protein>
    <submittedName>
        <fullName evidence="2">Flagellar protein flhE</fullName>
    </submittedName>
</protein>
<evidence type="ECO:0000313" key="3">
    <source>
        <dbReference type="Proteomes" id="UP000029481"/>
    </source>
</evidence>
<name>A0A089RKW7_9ENTR</name>
<dbReference type="KEGG" id="cnt:JT31_21470"/>
<evidence type="ECO:0000313" key="2">
    <source>
        <dbReference type="EMBL" id="AIR07090.1"/>
    </source>
</evidence>
<keyword evidence="3" id="KW-1185">Reference proteome</keyword>
<dbReference type="Proteomes" id="UP000029481">
    <property type="component" value="Chromosome"/>
</dbReference>
<keyword evidence="2" id="KW-0966">Cell projection</keyword>
<organism evidence="2 3">
    <name type="scientific">Cedecea neteri</name>
    <dbReference type="NCBI Taxonomy" id="158822"/>
    <lineage>
        <taxon>Bacteria</taxon>
        <taxon>Pseudomonadati</taxon>
        <taxon>Pseudomonadota</taxon>
        <taxon>Gammaproteobacteria</taxon>
        <taxon>Enterobacterales</taxon>
        <taxon>Enterobacteriaceae</taxon>
        <taxon>Cedecea</taxon>
    </lineage>
</organism>
<dbReference type="OrthoDB" id="6521367at2"/>
<feature type="chain" id="PRO_5001849524" evidence="1">
    <location>
        <begin position="17"/>
        <end position="131"/>
    </location>
</feature>
<dbReference type="InterPro" id="IPR009420">
    <property type="entry name" value="FlhE"/>
</dbReference>
<dbReference type="AlphaFoldDB" id="A0A089RKW7"/>